<reference evidence="3 4" key="1">
    <citation type="submission" date="2016-10" db="EMBL/GenBank/DDBJ databases">
        <title>Proteomics and genomics reveal pathogen-plant mechanisms compatible with a hemibiotrophic lifestyle of Diplodia corticola.</title>
        <authorList>
            <person name="Fernandes I."/>
            <person name="De Jonge R."/>
            <person name="Van De Peer Y."/>
            <person name="Devreese B."/>
            <person name="Alves A."/>
            <person name="Esteves A.C."/>
        </authorList>
    </citation>
    <scope>NUCLEOTIDE SEQUENCE [LARGE SCALE GENOMIC DNA]</scope>
    <source>
        <strain evidence="3 4">CBS 112549</strain>
    </source>
</reference>
<dbReference type="EMBL" id="MNUE01000026">
    <property type="protein sequence ID" value="OJD33890.1"/>
    <property type="molecule type" value="Genomic_DNA"/>
</dbReference>
<keyword evidence="4" id="KW-1185">Reference proteome</keyword>
<dbReference type="InterPro" id="IPR027417">
    <property type="entry name" value="P-loop_NTPase"/>
</dbReference>
<dbReference type="InterPro" id="IPR003959">
    <property type="entry name" value="ATPase_AAA_core"/>
</dbReference>
<dbReference type="OrthoDB" id="2115716at2759"/>
<dbReference type="SUPFAM" id="SSF52540">
    <property type="entry name" value="P-loop containing nucleoside triphosphate hydrolases"/>
    <property type="match status" value="1"/>
</dbReference>
<dbReference type="GO" id="GO:0005524">
    <property type="term" value="F:ATP binding"/>
    <property type="evidence" value="ECO:0007669"/>
    <property type="project" value="InterPro"/>
</dbReference>
<dbReference type="RefSeq" id="XP_020130150.1">
    <property type="nucleotide sequence ID" value="XM_020273438.1"/>
</dbReference>
<feature type="compositionally biased region" description="Polar residues" evidence="1">
    <location>
        <begin position="27"/>
        <end position="55"/>
    </location>
</feature>
<dbReference type="CDD" id="cd19481">
    <property type="entry name" value="RecA-like_protease"/>
    <property type="match status" value="1"/>
</dbReference>
<feature type="region of interest" description="Disordered" evidence="1">
    <location>
        <begin position="435"/>
        <end position="454"/>
    </location>
</feature>
<gene>
    <name evidence="3" type="ORF">BKCO1_260004</name>
</gene>
<dbReference type="GO" id="GO:0005634">
    <property type="term" value="C:nucleus"/>
    <property type="evidence" value="ECO:0007669"/>
    <property type="project" value="TreeGrafter"/>
</dbReference>
<dbReference type="STRING" id="236234.A0A1J9R0X1"/>
<organism evidence="3 4">
    <name type="scientific">Diplodia corticola</name>
    <dbReference type="NCBI Taxonomy" id="236234"/>
    <lineage>
        <taxon>Eukaryota</taxon>
        <taxon>Fungi</taxon>
        <taxon>Dikarya</taxon>
        <taxon>Ascomycota</taxon>
        <taxon>Pezizomycotina</taxon>
        <taxon>Dothideomycetes</taxon>
        <taxon>Dothideomycetes incertae sedis</taxon>
        <taxon>Botryosphaeriales</taxon>
        <taxon>Botryosphaeriaceae</taxon>
        <taxon>Diplodia</taxon>
    </lineage>
</organism>
<dbReference type="PANTHER" id="PTHR23077">
    <property type="entry name" value="AAA-FAMILY ATPASE"/>
    <property type="match status" value="1"/>
</dbReference>
<dbReference type="AlphaFoldDB" id="A0A1J9R0X1"/>
<sequence>MPQEATTPTPTDSSNSIFATYHAHASSPRTSTDAQQINKGSSQYDGATATATATLRSGGPPLLRTRAYDPPARRSWQASAGGGGEEGEVGGGGTLRDVVAFGVYDYVWRGGGVCGVCTYVAEGQGSMVSEPEVRFYVVEEEGQGATDGLLLAAHRWAEQSHGDEVWVFDQGRWRKDEELLDDAVRDVELDDIVLEPGTKDAILRDVVGFFGAREQYARFGTPWKRGLIFHGPPGNGKTVTVKAIMKMLMARPDPVPTLYVNAFAQRGSGPQQSVRQIFVKARRTAPCLLLFEDVDSLVKDEVRSYFLNEIDGLENNHGILMIGSTNHLDNLDPGLSKRPSRFDRKYRFRSPSLEERIRYCDWWRAKFADNPDLAVDADTSKRIAELTDGFSFAYLKEAWVASLLSLLYATSSAGTTEASGKLPKMLEKQIEVLKEEMSDVGDKDQEKNKTETKT</sequence>
<evidence type="ECO:0000313" key="3">
    <source>
        <dbReference type="EMBL" id="OJD33890.1"/>
    </source>
</evidence>
<dbReference type="InterPro" id="IPR050168">
    <property type="entry name" value="AAA_ATPase_domain"/>
</dbReference>
<dbReference type="GO" id="GO:0003723">
    <property type="term" value="F:RNA binding"/>
    <property type="evidence" value="ECO:0007669"/>
    <property type="project" value="TreeGrafter"/>
</dbReference>
<proteinExistence type="predicted"/>
<comment type="caution">
    <text evidence="3">The sequence shown here is derived from an EMBL/GenBank/DDBJ whole genome shotgun (WGS) entry which is preliminary data.</text>
</comment>
<feature type="compositionally biased region" description="Polar residues" evidence="1">
    <location>
        <begin position="1"/>
        <end position="18"/>
    </location>
</feature>
<dbReference type="PANTHER" id="PTHR23077:SF132">
    <property type="entry name" value="ATP-DEPENDENT ZN PROTEASE"/>
    <property type="match status" value="1"/>
</dbReference>
<feature type="compositionally biased region" description="Gly residues" evidence="1">
    <location>
        <begin position="80"/>
        <end position="92"/>
    </location>
</feature>
<dbReference type="Proteomes" id="UP000183809">
    <property type="component" value="Unassembled WGS sequence"/>
</dbReference>
<dbReference type="GO" id="GO:0016887">
    <property type="term" value="F:ATP hydrolysis activity"/>
    <property type="evidence" value="ECO:0007669"/>
    <property type="project" value="InterPro"/>
</dbReference>
<dbReference type="Pfam" id="PF00004">
    <property type="entry name" value="AAA"/>
    <property type="match status" value="1"/>
</dbReference>
<dbReference type="GO" id="GO:1990275">
    <property type="term" value="F:preribosome binding"/>
    <property type="evidence" value="ECO:0007669"/>
    <property type="project" value="TreeGrafter"/>
</dbReference>
<feature type="domain" description="AAA+ ATPase" evidence="2">
    <location>
        <begin position="223"/>
        <end position="352"/>
    </location>
</feature>
<feature type="region of interest" description="Disordered" evidence="1">
    <location>
        <begin position="1"/>
        <end position="92"/>
    </location>
</feature>
<protein>
    <submittedName>
        <fullName evidence="3">p-loop containing nucleoside triphosphate hydrolase protein</fullName>
    </submittedName>
</protein>
<dbReference type="GO" id="GO:0042254">
    <property type="term" value="P:ribosome biogenesis"/>
    <property type="evidence" value="ECO:0007669"/>
    <property type="project" value="TreeGrafter"/>
</dbReference>
<dbReference type="InterPro" id="IPR003593">
    <property type="entry name" value="AAA+_ATPase"/>
</dbReference>
<evidence type="ECO:0000313" key="4">
    <source>
        <dbReference type="Proteomes" id="UP000183809"/>
    </source>
</evidence>
<dbReference type="GeneID" id="31013699"/>
<accession>A0A1J9R0X1</accession>
<dbReference type="SMART" id="SM00382">
    <property type="entry name" value="AAA"/>
    <property type="match status" value="1"/>
</dbReference>
<evidence type="ECO:0000259" key="2">
    <source>
        <dbReference type="SMART" id="SM00382"/>
    </source>
</evidence>
<keyword evidence="3" id="KW-0378">Hydrolase</keyword>
<dbReference type="Gene3D" id="3.40.50.300">
    <property type="entry name" value="P-loop containing nucleotide triphosphate hydrolases"/>
    <property type="match status" value="1"/>
</dbReference>
<evidence type="ECO:0000256" key="1">
    <source>
        <dbReference type="SAM" id="MobiDB-lite"/>
    </source>
</evidence>
<name>A0A1J9R0X1_9PEZI</name>